<feature type="transmembrane region" description="Helical" evidence="1">
    <location>
        <begin position="111"/>
        <end position="129"/>
    </location>
</feature>
<dbReference type="AlphaFoldDB" id="A0A7Z0KW44"/>
<keyword evidence="1" id="KW-0812">Transmembrane</keyword>
<dbReference type="EMBL" id="JACBXS010000004">
    <property type="protein sequence ID" value="NYS23887.1"/>
    <property type="molecule type" value="Genomic_DNA"/>
</dbReference>
<feature type="transmembrane region" description="Helical" evidence="1">
    <location>
        <begin position="41"/>
        <end position="62"/>
    </location>
</feature>
<dbReference type="Pfam" id="PF06532">
    <property type="entry name" value="NrsF"/>
    <property type="match status" value="1"/>
</dbReference>
<dbReference type="Proteomes" id="UP000529417">
    <property type="component" value="Unassembled WGS sequence"/>
</dbReference>
<keyword evidence="1" id="KW-1133">Transmembrane helix</keyword>
<protein>
    <submittedName>
        <fullName evidence="2">DUF1109 family protein</fullName>
    </submittedName>
</protein>
<keyword evidence="3" id="KW-1185">Reference proteome</keyword>
<dbReference type="InterPro" id="IPR009495">
    <property type="entry name" value="NrsF"/>
</dbReference>
<accession>A0A7Z0KW44</accession>
<sequence>MAHPLRRAMTWAVIALAFGAAMVWAIGPRPDLAERVSDARFLLEQGAALATGVAAAIAALALTIPGAPMLLRLLPVIPAAVWVGTLSLGCLRDWAQMGAAGVRITPDPACFVYIALIGSLPALVLLMMLRRGVPLAPRWTTLLAGLAAAGIGNFALRFFHTQDAALMVLVWQVGSVAVLALLAGLAGRILLPWRARPV</sequence>
<keyword evidence="1" id="KW-0472">Membrane</keyword>
<evidence type="ECO:0000313" key="2">
    <source>
        <dbReference type="EMBL" id="NYS23887.1"/>
    </source>
</evidence>
<comment type="caution">
    <text evidence="2">The sequence shown here is derived from an EMBL/GenBank/DDBJ whole genome shotgun (WGS) entry which is preliminary data.</text>
</comment>
<feature type="transmembrane region" description="Helical" evidence="1">
    <location>
        <begin position="165"/>
        <end position="191"/>
    </location>
</feature>
<feature type="transmembrane region" description="Helical" evidence="1">
    <location>
        <begin position="69"/>
        <end position="91"/>
    </location>
</feature>
<reference evidence="2 3" key="1">
    <citation type="journal article" date="2000" name="Arch. Microbiol.">
        <title>Rhodobaca bogoriensis gen. nov. and sp. nov., an alkaliphilic purple nonsulfur bacterium from African Rift Valley soda lakes.</title>
        <authorList>
            <person name="Milford A.D."/>
            <person name="Achenbach L.A."/>
            <person name="Jung D.O."/>
            <person name="Madigan M.T."/>
        </authorList>
    </citation>
    <scope>NUCLEOTIDE SEQUENCE [LARGE SCALE GENOMIC DNA]</scope>
    <source>
        <strain evidence="2 3">2376</strain>
    </source>
</reference>
<evidence type="ECO:0000313" key="3">
    <source>
        <dbReference type="Proteomes" id="UP000529417"/>
    </source>
</evidence>
<gene>
    <name evidence="2" type="ORF">HUK65_02705</name>
</gene>
<proteinExistence type="predicted"/>
<feature type="transmembrane region" description="Helical" evidence="1">
    <location>
        <begin position="141"/>
        <end position="159"/>
    </location>
</feature>
<evidence type="ECO:0000256" key="1">
    <source>
        <dbReference type="SAM" id="Phobius"/>
    </source>
</evidence>
<name>A0A7Z0KW44_9RHOB</name>
<organism evidence="2 3">
    <name type="scientific">Rhabdonatronobacter sediminivivens</name>
    <dbReference type="NCBI Taxonomy" id="2743469"/>
    <lineage>
        <taxon>Bacteria</taxon>
        <taxon>Pseudomonadati</taxon>
        <taxon>Pseudomonadota</taxon>
        <taxon>Alphaproteobacteria</taxon>
        <taxon>Rhodobacterales</taxon>
        <taxon>Paracoccaceae</taxon>
        <taxon>Rhabdonatronobacter</taxon>
    </lineage>
</organism>